<gene>
    <name evidence="1" type="ORF">LCGC14_2892900</name>
</gene>
<dbReference type="EMBL" id="LAZR01056749">
    <property type="protein sequence ID" value="KKK73535.1"/>
    <property type="molecule type" value="Genomic_DNA"/>
</dbReference>
<comment type="caution">
    <text evidence="1">The sequence shown here is derived from an EMBL/GenBank/DDBJ whole genome shotgun (WGS) entry which is preliminary data.</text>
</comment>
<organism evidence="1">
    <name type="scientific">marine sediment metagenome</name>
    <dbReference type="NCBI Taxonomy" id="412755"/>
    <lineage>
        <taxon>unclassified sequences</taxon>
        <taxon>metagenomes</taxon>
        <taxon>ecological metagenomes</taxon>
    </lineage>
</organism>
<accession>A0A0F8YIH4</accession>
<proteinExistence type="predicted"/>
<evidence type="ECO:0000313" key="1">
    <source>
        <dbReference type="EMBL" id="KKK73535.1"/>
    </source>
</evidence>
<protein>
    <submittedName>
        <fullName evidence="1">Uncharacterized protein</fullName>
    </submittedName>
</protein>
<reference evidence="1" key="1">
    <citation type="journal article" date="2015" name="Nature">
        <title>Complex archaea that bridge the gap between prokaryotes and eukaryotes.</title>
        <authorList>
            <person name="Spang A."/>
            <person name="Saw J.H."/>
            <person name="Jorgensen S.L."/>
            <person name="Zaremba-Niedzwiedzka K."/>
            <person name="Martijn J."/>
            <person name="Lind A.E."/>
            <person name="van Eijk R."/>
            <person name="Schleper C."/>
            <person name="Guy L."/>
            <person name="Ettema T.J."/>
        </authorList>
    </citation>
    <scope>NUCLEOTIDE SEQUENCE</scope>
</reference>
<name>A0A0F8YIH4_9ZZZZ</name>
<sequence length="58" mass="7005">MNKTKAKGLIKKLRKIDELVGEVIEELNYDHLLYYVYDYTGITRDELRKKYHIKESKT</sequence>
<dbReference type="AlphaFoldDB" id="A0A0F8YIH4"/>